<dbReference type="RefSeq" id="WP_252437012.1">
    <property type="nucleotide sequence ID" value="NZ_JAGSOV010000020.1"/>
</dbReference>
<accession>A0ABT0ZX83</accession>
<organism evidence="1 2">
    <name type="scientific">Pseudonocardia humida</name>
    <dbReference type="NCBI Taxonomy" id="2800819"/>
    <lineage>
        <taxon>Bacteria</taxon>
        <taxon>Bacillati</taxon>
        <taxon>Actinomycetota</taxon>
        <taxon>Actinomycetes</taxon>
        <taxon>Pseudonocardiales</taxon>
        <taxon>Pseudonocardiaceae</taxon>
        <taxon>Pseudonocardia</taxon>
    </lineage>
</organism>
<reference evidence="1" key="1">
    <citation type="submission" date="2021-04" db="EMBL/GenBank/DDBJ databases">
        <title>Pseudonocardia sp. nov., isolated from sandy soil of mangrove forest.</title>
        <authorList>
            <person name="Zan Z."/>
            <person name="Huang R."/>
            <person name="Liu W."/>
        </authorList>
    </citation>
    <scope>NUCLEOTIDE SEQUENCE</scope>
    <source>
        <strain evidence="1">S2-4</strain>
    </source>
</reference>
<proteinExistence type="predicted"/>
<comment type="caution">
    <text evidence="1">The sequence shown here is derived from an EMBL/GenBank/DDBJ whole genome shotgun (WGS) entry which is preliminary data.</text>
</comment>
<keyword evidence="2" id="KW-1185">Reference proteome</keyword>
<sequence>MADLSRRLVLTTGIGLPRRAPIEWARNVTVPVFLLQVHDDVLTDPSDVRAMFDAVPGDRKRLHWVPGTTRRWDGYLEFQRRPEPVLDWLGTTMVAAADPVAR</sequence>
<evidence type="ECO:0008006" key="3">
    <source>
        <dbReference type="Google" id="ProtNLM"/>
    </source>
</evidence>
<protein>
    <recommendedName>
        <fullName evidence="3">Alpha/beta hydrolase family protein</fullName>
    </recommendedName>
</protein>
<dbReference type="Proteomes" id="UP001165283">
    <property type="component" value="Unassembled WGS sequence"/>
</dbReference>
<dbReference type="SUPFAM" id="SSF53474">
    <property type="entry name" value="alpha/beta-Hydrolases"/>
    <property type="match status" value="1"/>
</dbReference>
<name>A0ABT0ZX83_9PSEU</name>
<dbReference type="Gene3D" id="3.40.50.1820">
    <property type="entry name" value="alpha/beta hydrolase"/>
    <property type="match status" value="1"/>
</dbReference>
<dbReference type="InterPro" id="IPR029058">
    <property type="entry name" value="AB_hydrolase_fold"/>
</dbReference>
<gene>
    <name evidence="1" type="ORF">KDL28_09225</name>
</gene>
<evidence type="ECO:0000313" key="2">
    <source>
        <dbReference type="Proteomes" id="UP001165283"/>
    </source>
</evidence>
<evidence type="ECO:0000313" key="1">
    <source>
        <dbReference type="EMBL" id="MCO1655234.1"/>
    </source>
</evidence>
<dbReference type="EMBL" id="JAGSOV010000020">
    <property type="protein sequence ID" value="MCO1655234.1"/>
    <property type="molecule type" value="Genomic_DNA"/>
</dbReference>